<dbReference type="Proteomes" id="UP000033423">
    <property type="component" value="Unassembled WGS sequence"/>
</dbReference>
<feature type="compositionally biased region" description="Polar residues" evidence="1">
    <location>
        <begin position="57"/>
        <end position="67"/>
    </location>
</feature>
<comment type="caution">
    <text evidence="2">The sequence shown here is derived from an EMBL/GenBank/DDBJ whole genome shotgun (WGS) entry which is preliminary data.</text>
</comment>
<dbReference type="EMBL" id="LACI01001673">
    <property type="protein sequence ID" value="KJU83944.1"/>
    <property type="molecule type" value="Genomic_DNA"/>
</dbReference>
<dbReference type="AlphaFoldDB" id="A0A0F3GPP2"/>
<name>A0A0F3GPP2_9BACT</name>
<feature type="compositionally biased region" description="Basic and acidic residues" evidence="1">
    <location>
        <begin position="1"/>
        <end position="25"/>
    </location>
</feature>
<feature type="region of interest" description="Disordered" evidence="1">
    <location>
        <begin position="1"/>
        <end position="67"/>
    </location>
</feature>
<evidence type="ECO:0000313" key="3">
    <source>
        <dbReference type="Proteomes" id="UP000033423"/>
    </source>
</evidence>
<evidence type="ECO:0000313" key="2">
    <source>
        <dbReference type="EMBL" id="KJU83944.1"/>
    </source>
</evidence>
<reference evidence="2 3" key="1">
    <citation type="submission" date="2015-02" db="EMBL/GenBank/DDBJ databases">
        <title>Single-cell genomics of uncultivated deep-branching MTB reveals a conserved set of magnetosome genes.</title>
        <authorList>
            <person name="Kolinko S."/>
            <person name="Richter M."/>
            <person name="Glockner F.O."/>
            <person name="Brachmann A."/>
            <person name="Schuler D."/>
        </authorList>
    </citation>
    <scope>NUCLEOTIDE SEQUENCE [LARGE SCALE GENOMIC DNA]</scope>
    <source>
        <strain evidence="2">TM-1</strain>
    </source>
</reference>
<gene>
    <name evidence="2" type="ORF">MBAV_003862</name>
</gene>
<feature type="compositionally biased region" description="Polar residues" evidence="1">
    <location>
        <begin position="27"/>
        <end position="41"/>
    </location>
</feature>
<proteinExistence type="predicted"/>
<protein>
    <submittedName>
        <fullName evidence="2">Uncharacterized protein</fullName>
    </submittedName>
</protein>
<keyword evidence="3" id="KW-1185">Reference proteome</keyword>
<organism evidence="2 3">
    <name type="scientific">Candidatus Magnetobacterium bavaricum</name>
    <dbReference type="NCBI Taxonomy" id="29290"/>
    <lineage>
        <taxon>Bacteria</taxon>
        <taxon>Pseudomonadati</taxon>
        <taxon>Nitrospirota</taxon>
        <taxon>Thermodesulfovibrionia</taxon>
        <taxon>Thermodesulfovibrionales</taxon>
        <taxon>Candidatus Magnetobacteriaceae</taxon>
        <taxon>Candidatus Magnetobacterium</taxon>
    </lineage>
</organism>
<evidence type="ECO:0000256" key="1">
    <source>
        <dbReference type="SAM" id="MobiDB-lite"/>
    </source>
</evidence>
<accession>A0A0F3GPP2</accession>
<sequence>MAPQTRAERSVTDTLLDKPSGHDPIIRNQTSSRGLCPTSQKLGRAYALHPRKDKEPNSQMPKESMSATHRPYVVGAGLTEGVDAAIEHVDDPRVGRIDSVGRRRPVVARLHTSKSSPGK</sequence>